<reference evidence="5" key="1">
    <citation type="submission" date="2017-07" db="EMBL/GenBank/DDBJ databases">
        <authorList>
            <person name="Boucher Y."/>
            <person name="Orata F.D."/>
        </authorList>
    </citation>
    <scope>NUCLEOTIDE SEQUENCE [LARGE SCALE GENOMIC DNA]</scope>
    <source>
        <strain evidence="5">OYP9E10</strain>
    </source>
</reference>
<dbReference type="Pfam" id="PF13302">
    <property type="entry name" value="Acetyltransf_3"/>
    <property type="match status" value="1"/>
</dbReference>
<dbReference type="GO" id="GO:0016787">
    <property type="term" value="F:hydrolase activity"/>
    <property type="evidence" value="ECO:0007669"/>
    <property type="project" value="UniProtKB-KW"/>
</dbReference>
<dbReference type="InterPro" id="IPR000182">
    <property type="entry name" value="GNAT_dom"/>
</dbReference>
<dbReference type="AlphaFoldDB" id="A0A271VNU6"/>
<keyword evidence="4" id="KW-0378">Hydrolase</keyword>
<feature type="active site" description="Proton acceptor" evidence="1">
    <location>
        <position position="17"/>
    </location>
</feature>
<dbReference type="SUPFAM" id="SSF53756">
    <property type="entry name" value="UDP-Glycosyltransferase/glycogen phosphorylase"/>
    <property type="match status" value="2"/>
</dbReference>
<dbReference type="PANTHER" id="PTHR43415">
    <property type="entry name" value="SPERMIDINE N(1)-ACETYLTRANSFERASE"/>
    <property type="match status" value="1"/>
</dbReference>
<dbReference type="Gene3D" id="3.40.50.11190">
    <property type="match status" value="1"/>
</dbReference>
<dbReference type="RefSeq" id="WP_055044302.1">
    <property type="nucleotide sequence ID" value="NZ_LBGR01000011.1"/>
</dbReference>
<dbReference type="InterPro" id="IPR020023">
    <property type="entry name" value="PseG"/>
</dbReference>
<dbReference type="InterPro" id="IPR007235">
    <property type="entry name" value="Glyco_trans_28_C"/>
</dbReference>
<dbReference type="CDD" id="cd04301">
    <property type="entry name" value="NAT_SF"/>
    <property type="match status" value="1"/>
</dbReference>
<sequence length="497" mass="55983">MNIAIRADASQNIGSGHIMRCLVLAEQLKSRGFYVQFACLPLKGNMIPFIEAKGFKVVSLTPPAEDVTPTHDADYLGWLQRSESEDANDFLNHINHASLVITDHYAIGKVWQEIVNGKLNCKLFAIDDLCRAHAADLILDQTLGRLASEYNTEARVLAGSQFALLNPRFARLRERAFDKQLSCENVSVLVSMGGIDKPNATLHTLKQLKDTVFNVTVLLGRKAPHYEDVKRFSDSCNNVTHHEFYEDMASLMLQSDLAIGAPGTTSWERACLGLPSIIVPLAANQSDISNQLIEYRAAIRVQLDDIECSLMPSLQQLLSGWYDYFQANLSICDGLGVYRVIAEIESLLANDQRTVSLRRATEEDIAQVYEWQCHPNTRKYALNPDVPTWEQHVDWMKNKLKQKEDYFYLILNASGDRVGVIRLDRKNQHDYLVSIFIHPEHYGQGIGLQALNLVGRVHPHVNIYATVLADNIASKKLFEKAGYIQLNSEAFIRPLTE</sequence>
<organism evidence="4 5">
    <name type="scientific">Vibrio metoecus</name>
    <dbReference type="NCBI Taxonomy" id="1481663"/>
    <lineage>
        <taxon>Bacteria</taxon>
        <taxon>Pseudomonadati</taxon>
        <taxon>Pseudomonadota</taxon>
        <taxon>Gammaproteobacteria</taxon>
        <taxon>Vibrionales</taxon>
        <taxon>Vibrionaceae</taxon>
        <taxon>Vibrio</taxon>
    </lineage>
</organism>
<dbReference type="Proteomes" id="UP000216173">
    <property type="component" value="Unassembled WGS sequence"/>
</dbReference>
<name>A0A271VNU6_VIBMT</name>
<dbReference type="SUPFAM" id="SSF55729">
    <property type="entry name" value="Acyl-CoA N-acyltransferases (Nat)"/>
    <property type="match status" value="1"/>
</dbReference>
<comment type="caution">
    <text evidence="4">The sequence shown here is derived from an EMBL/GenBank/DDBJ whole genome shotgun (WGS) entry which is preliminary data.</text>
</comment>
<dbReference type="Pfam" id="PF04101">
    <property type="entry name" value="Glyco_tran_28_C"/>
    <property type="match status" value="1"/>
</dbReference>
<dbReference type="Gene3D" id="3.40.50.2000">
    <property type="entry name" value="Glycogen Phosphorylase B"/>
    <property type="match status" value="1"/>
</dbReference>
<dbReference type="PROSITE" id="PS51186">
    <property type="entry name" value="GNAT"/>
    <property type="match status" value="1"/>
</dbReference>
<accession>A0A271VNU6</accession>
<dbReference type="PANTHER" id="PTHR43415:SF3">
    <property type="entry name" value="GNAT-FAMILY ACETYLTRANSFERASE"/>
    <property type="match status" value="1"/>
</dbReference>
<protein>
    <submittedName>
        <fullName evidence="4">UDP-2,4-diacetamido-2,4, 6-trideoxy-beta-L-altropyranose hydrolase</fullName>
    </submittedName>
</protein>
<proteinExistence type="predicted"/>
<dbReference type="GO" id="GO:0016747">
    <property type="term" value="F:acyltransferase activity, transferring groups other than amino-acyl groups"/>
    <property type="evidence" value="ECO:0007669"/>
    <property type="project" value="InterPro"/>
</dbReference>
<evidence type="ECO:0000313" key="5">
    <source>
        <dbReference type="Proteomes" id="UP000216173"/>
    </source>
</evidence>
<dbReference type="Gene3D" id="3.40.630.30">
    <property type="match status" value="1"/>
</dbReference>
<dbReference type="EMBL" id="NMSH01000030">
    <property type="protein sequence ID" value="PAR19734.1"/>
    <property type="molecule type" value="Genomic_DNA"/>
</dbReference>
<feature type="binding site" evidence="2">
    <location>
        <position position="268"/>
    </location>
    <ligand>
        <name>substrate</name>
    </ligand>
</feature>
<gene>
    <name evidence="4" type="primary">pseG</name>
    <name evidence="4" type="ORF">CGU03_15420</name>
</gene>
<evidence type="ECO:0000259" key="3">
    <source>
        <dbReference type="PROSITE" id="PS51186"/>
    </source>
</evidence>
<evidence type="ECO:0000256" key="1">
    <source>
        <dbReference type="PIRSR" id="PIRSR620023-1"/>
    </source>
</evidence>
<evidence type="ECO:0000313" key="4">
    <source>
        <dbReference type="EMBL" id="PAR19734.1"/>
    </source>
</evidence>
<feature type="domain" description="N-acetyltransferase" evidence="3">
    <location>
        <begin position="355"/>
        <end position="497"/>
    </location>
</feature>
<dbReference type="InterPro" id="IPR016181">
    <property type="entry name" value="Acyl_CoA_acyltransferase"/>
</dbReference>
<dbReference type="GO" id="GO:0016758">
    <property type="term" value="F:hexosyltransferase activity"/>
    <property type="evidence" value="ECO:0007669"/>
    <property type="project" value="InterPro"/>
</dbReference>
<evidence type="ECO:0000256" key="2">
    <source>
        <dbReference type="PIRSR" id="PIRSR620023-2"/>
    </source>
</evidence>
<dbReference type="NCBIfam" id="TIGR03590">
    <property type="entry name" value="PseG"/>
    <property type="match status" value="1"/>
</dbReference>